<sequence>MQRRDVRGKKRPSQLPKRTEDYLILAICEDAQAISSPDDAENHGIGMVGVWGRCVGCGESGDFRISL</sequence>
<dbReference type="Proteomes" id="UP000245764">
    <property type="component" value="Chromosome 12"/>
</dbReference>
<dbReference type="EMBL" id="LT854264">
    <property type="protein sequence ID" value="SMR60911.1"/>
    <property type="molecule type" value="Genomic_DNA"/>
</dbReference>
<reference evidence="2" key="1">
    <citation type="submission" date="2017-05" db="EMBL/GenBank/DDBJ databases">
        <authorList>
            <person name="Song R."/>
            <person name="Chenine A.L."/>
            <person name="Ruprecht R.M."/>
        </authorList>
    </citation>
    <scope>NUCLEOTIDE SEQUENCE [LARGE SCALE GENOMIC DNA]</scope>
</reference>
<accession>A0A2H1H513</accession>
<evidence type="ECO:0000313" key="2">
    <source>
        <dbReference type="Proteomes" id="UP000245764"/>
    </source>
</evidence>
<gene>
    <name evidence="1" type="ORF">ZT1E4_G10876</name>
</gene>
<proteinExistence type="predicted"/>
<name>A0A2H1H513_ZYMTR</name>
<organism evidence="1 2">
    <name type="scientific">Zymoseptoria tritici ST99CH_1E4</name>
    <dbReference type="NCBI Taxonomy" id="1276532"/>
    <lineage>
        <taxon>Eukaryota</taxon>
        <taxon>Fungi</taxon>
        <taxon>Dikarya</taxon>
        <taxon>Ascomycota</taxon>
        <taxon>Pezizomycotina</taxon>
        <taxon>Dothideomycetes</taxon>
        <taxon>Dothideomycetidae</taxon>
        <taxon>Mycosphaerellales</taxon>
        <taxon>Mycosphaerellaceae</taxon>
        <taxon>Zymoseptoria</taxon>
    </lineage>
</organism>
<protein>
    <submittedName>
        <fullName evidence="1">Uncharacterized protein</fullName>
    </submittedName>
</protein>
<evidence type="ECO:0000313" key="1">
    <source>
        <dbReference type="EMBL" id="SMR60911.1"/>
    </source>
</evidence>
<dbReference type="AlphaFoldDB" id="A0A2H1H513"/>